<feature type="transmembrane region" description="Helical" evidence="1">
    <location>
        <begin position="101"/>
        <end position="118"/>
    </location>
</feature>
<keyword evidence="3" id="KW-1185">Reference proteome</keyword>
<proteinExistence type="predicted"/>
<dbReference type="EMBL" id="LNIX01000005">
    <property type="protein sequence ID" value="OXA54129.1"/>
    <property type="molecule type" value="Genomic_DNA"/>
</dbReference>
<accession>A0A226E9L6</accession>
<comment type="caution">
    <text evidence="2">The sequence shown here is derived from an EMBL/GenBank/DDBJ whole genome shotgun (WGS) entry which is preliminary data.</text>
</comment>
<feature type="transmembrane region" description="Helical" evidence="1">
    <location>
        <begin position="215"/>
        <end position="236"/>
    </location>
</feature>
<keyword evidence="1" id="KW-1133">Transmembrane helix</keyword>
<evidence type="ECO:0000313" key="3">
    <source>
        <dbReference type="Proteomes" id="UP000198287"/>
    </source>
</evidence>
<name>A0A226E9L6_FOLCA</name>
<evidence type="ECO:0000313" key="2">
    <source>
        <dbReference type="EMBL" id="OXA54129.1"/>
    </source>
</evidence>
<keyword evidence="1" id="KW-0472">Membrane</keyword>
<organism evidence="2 3">
    <name type="scientific">Folsomia candida</name>
    <name type="common">Springtail</name>
    <dbReference type="NCBI Taxonomy" id="158441"/>
    <lineage>
        <taxon>Eukaryota</taxon>
        <taxon>Metazoa</taxon>
        <taxon>Ecdysozoa</taxon>
        <taxon>Arthropoda</taxon>
        <taxon>Hexapoda</taxon>
        <taxon>Collembola</taxon>
        <taxon>Entomobryomorpha</taxon>
        <taxon>Isotomoidea</taxon>
        <taxon>Isotomidae</taxon>
        <taxon>Proisotominae</taxon>
        <taxon>Folsomia</taxon>
    </lineage>
</organism>
<dbReference type="Proteomes" id="UP000198287">
    <property type="component" value="Unassembled WGS sequence"/>
</dbReference>
<reference evidence="2 3" key="1">
    <citation type="submission" date="2015-12" db="EMBL/GenBank/DDBJ databases">
        <title>The genome of Folsomia candida.</title>
        <authorList>
            <person name="Faddeeva A."/>
            <person name="Derks M.F."/>
            <person name="Anvar Y."/>
            <person name="Smit S."/>
            <person name="Van Straalen N."/>
            <person name="Roelofs D."/>
        </authorList>
    </citation>
    <scope>NUCLEOTIDE SEQUENCE [LARGE SCALE GENOMIC DNA]</scope>
    <source>
        <strain evidence="2 3">VU population</strain>
        <tissue evidence="2">Whole body</tissue>
    </source>
</reference>
<protein>
    <submittedName>
        <fullName evidence="2">Uncharacterized protein</fullName>
    </submittedName>
</protein>
<dbReference type="AlphaFoldDB" id="A0A226E9L6"/>
<keyword evidence="1" id="KW-0812">Transmembrane</keyword>
<sequence length="283" mass="32449">MGVTPLLLKAMDNCTHYFRYLFTAPVVWDVAKQCAVPTMTDQNLCNKRNDPDITGILLNCAVLLLGVSPFFTSIFGALILQIDPIGQTKKYLISQHTYSKLSMKFWWLPLTLSETLFICEAFRFLANMICMCTLTGILFIERISHLQNYAGYLASRRRKVVENYLIQYRYLEIILASSSEFVAPAVSILKFVAFLAFVTLNFITLKMSHAIPMPLFLIFPSMAVACGIAIHVLLRISIAVYENSRKVLDKWSLILARIRDKRYSRRRLRGKTQVKFAIKYFAD</sequence>
<evidence type="ECO:0000256" key="1">
    <source>
        <dbReference type="SAM" id="Phobius"/>
    </source>
</evidence>
<feature type="transmembrane region" description="Helical" evidence="1">
    <location>
        <begin position="56"/>
        <end position="80"/>
    </location>
</feature>
<feature type="transmembrane region" description="Helical" evidence="1">
    <location>
        <begin position="181"/>
        <end position="203"/>
    </location>
</feature>
<gene>
    <name evidence="2" type="ORF">Fcan01_10250</name>
</gene>